<dbReference type="CDD" id="cd09898">
    <property type="entry name" value="H3TH_53EXO"/>
    <property type="match status" value="1"/>
</dbReference>
<keyword evidence="8 16" id="KW-0227">DNA damage</keyword>
<evidence type="ECO:0000259" key="20">
    <source>
        <dbReference type="SMART" id="SM00482"/>
    </source>
</evidence>
<dbReference type="CDD" id="cd08637">
    <property type="entry name" value="DNA_pol_A_pol_I_C"/>
    <property type="match status" value="1"/>
</dbReference>
<dbReference type="PANTHER" id="PTHR10133:SF27">
    <property type="entry name" value="DNA POLYMERASE NU"/>
    <property type="match status" value="1"/>
</dbReference>
<dbReference type="InterPro" id="IPR002421">
    <property type="entry name" value="5-3_exonuclease"/>
</dbReference>
<accession>A0A1M6SQ41</accession>
<dbReference type="SMART" id="SM00279">
    <property type="entry name" value="HhH2"/>
    <property type="match status" value="1"/>
</dbReference>
<dbReference type="InterPro" id="IPR029060">
    <property type="entry name" value="PIN-like_dom_sf"/>
</dbReference>
<dbReference type="Gene3D" id="1.20.1060.10">
    <property type="entry name" value="Taq DNA Polymerase, Chain T, domain 4"/>
    <property type="match status" value="1"/>
</dbReference>
<evidence type="ECO:0000256" key="9">
    <source>
        <dbReference type="ARBA" id="ARBA00022801"/>
    </source>
</evidence>
<dbReference type="PROSITE" id="PS00447">
    <property type="entry name" value="DNA_POLYMERASE_A"/>
    <property type="match status" value="1"/>
</dbReference>
<evidence type="ECO:0000256" key="3">
    <source>
        <dbReference type="ARBA" id="ARBA00020311"/>
    </source>
</evidence>
<dbReference type="PRINTS" id="PR00868">
    <property type="entry name" value="DNAPOLI"/>
</dbReference>
<dbReference type="GO" id="GO:0008409">
    <property type="term" value="F:5'-3' exonuclease activity"/>
    <property type="evidence" value="ECO:0007669"/>
    <property type="project" value="UniProtKB-UniRule"/>
</dbReference>
<dbReference type="Gene3D" id="3.30.420.10">
    <property type="entry name" value="Ribonuclease H-like superfamily/Ribonuclease H"/>
    <property type="match status" value="1"/>
</dbReference>
<evidence type="ECO:0000256" key="15">
    <source>
        <dbReference type="NCBIfam" id="TIGR00593"/>
    </source>
</evidence>
<dbReference type="InterPro" id="IPR020046">
    <property type="entry name" value="5-3_exonucl_a-hlix_arch_N"/>
</dbReference>
<dbReference type="RefSeq" id="WP_245771944.1">
    <property type="nucleotide sequence ID" value="NZ_FRAU01000003.1"/>
</dbReference>
<evidence type="ECO:0000313" key="22">
    <source>
        <dbReference type="Proteomes" id="UP000185812"/>
    </source>
</evidence>
<dbReference type="SMART" id="SM00475">
    <property type="entry name" value="53EXOc"/>
    <property type="match status" value="1"/>
</dbReference>
<comment type="function">
    <text evidence="16">In addition to polymerase activity, this DNA polymerase exhibits 3'-5' and 5'-3' exonuclease activity.</text>
</comment>
<dbReference type="FunFam" id="1.10.150.20:FF:000003">
    <property type="entry name" value="DNA polymerase I"/>
    <property type="match status" value="1"/>
</dbReference>
<dbReference type="NCBIfam" id="TIGR00593">
    <property type="entry name" value="pola"/>
    <property type="match status" value="1"/>
</dbReference>
<dbReference type="SUPFAM" id="SSF47807">
    <property type="entry name" value="5' to 3' exonuclease, C-terminal subdomain"/>
    <property type="match status" value="1"/>
</dbReference>
<evidence type="ECO:0000256" key="1">
    <source>
        <dbReference type="ARBA" id="ARBA00007705"/>
    </source>
</evidence>
<evidence type="ECO:0000256" key="14">
    <source>
        <dbReference type="ARBA" id="ARBA00049244"/>
    </source>
</evidence>
<dbReference type="GO" id="GO:0006261">
    <property type="term" value="P:DNA-templated DNA replication"/>
    <property type="evidence" value="ECO:0007669"/>
    <property type="project" value="UniProtKB-UniRule"/>
</dbReference>
<evidence type="ECO:0000256" key="7">
    <source>
        <dbReference type="ARBA" id="ARBA00022722"/>
    </source>
</evidence>
<dbReference type="GO" id="GO:0008408">
    <property type="term" value="F:3'-5' exonuclease activity"/>
    <property type="evidence" value="ECO:0007669"/>
    <property type="project" value="UniProtKB-UniRule"/>
</dbReference>
<dbReference type="InterPro" id="IPR019760">
    <property type="entry name" value="DNA-dir_DNA_pol_A_CS"/>
</dbReference>
<protein>
    <recommendedName>
        <fullName evidence="3 15">DNA polymerase I</fullName>
        <ecNumber evidence="2 15">2.7.7.7</ecNumber>
    </recommendedName>
</protein>
<organism evidence="21 22">
    <name type="scientific">Rhodothermus profundi</name>
    <dbReference type="NCBI Taxonomy" id="633813"/>
    <lineage>
        <taxon>Bacteria</taxon>
        <taxon>Pseudomonadati</taxon>
        <taxon>Rhodothermota</taxon>
        <taxon>Rhodothermia</taxon>
        <taxon>Rhodothermales</taxon>
        <taxon>Rhodothermaceae</taxon>
        <taxon>Rhodothermus</taxon>
    </lineage>
</organism>
<dbReference type="Gene3D" id="1.10.150.20">
    <property type="entry name" value="5' to 3' exonuclease, C-terminal subdomain"/>
    <property type="match status" value="2"/>
</dbReference>
<evidence type="ECO:0000256" key="6">
    <source>
        <dbReference type="ARBA" id="ARBA00022705"/>
    </source>
</evidence>
<evidence type="ECO:0000256" key="4">
    <source>
        <dbReference type="ARBA" id="ARBA00022679"/>
    </source>
</evidence>
<dbReference type="STRING" id="633813.SAMN04488087_1177"/>
<dbReference type="NCBIfam" id="NF004397">
    <property type="entry name" value="PRK05755.1"/>
    <property type="match status" value="1"/>
</dbReference>
<keyword evidence="9 16" id="KW-0378">Hydrolase</keyword>
<evidence type="ECO:0000256" key="2">
    <source>
        <dbReference type="ARBA" id="ARBA00012417"/>
    </source>
</evidence>
<comment type="catalytic activity">
    <reaction evidence="14 16">
        <text>DNA(n) + a 2'-deoxyribonucleoside 5'-triphosphate = DNA(n+1) + diphosphate</text>
        <dbReference type="Rhea" id="RHEA:22508"/>
        <dbReference type="Rhea" id="RHEA-COMP:17339"/>
        <dbReference type="Rhea" id="RHEA-COMP:17340"/>
        <dbReference type="ChEBI" id="CHEBI:33019"/>
        <dbReference type="ChEBI" id="CHEBI:61560"/>
        <dbReference type="ChEBI" id="CHEBI:173112"/>
        <dbReference type="EC" id="2.7.7.7"/>
    </reaction>
</comment>
<reference evidence="22" key="1">
    <citation type="submission" date="2016-11" db="EMBL/GenBank/DDBJ databases">
        <authorList>
            <person name="Varghese N."/>
            <person name="Submissions S."/>
        </authorList>
    </citation>
    <scope>NUCLEOTIDE SEQUENCE [LARGE SCALE GENOMIC DNA]</scope>
    <source>
        <strain evidence="22">DSM 22212</strain>
    </source>
</reference>
<evidence type="ECO:0000256" key="8">
    <source>
        <dbReference type="ARBA" id="ARBA00022763"/>
    </source>
</evidence>
<dbReference type="InterPro" id="IPR002562">
    <property type="entry name" value="3'-5'_exonuclease_dom"/>
</dbReference>
<dbReference type="GO" id="GO:0003887">
    <property type="term" value="F:DNA-directed DNA polymerase activity"/>
    <property type="evidence" value="ECO:0007669"/>
    <property type="project" value="UniProtKB-UniRule"/>
</dbReference>
<dbReference type="SMART" id="SM00474">
    <property type="entry name" value="35EXOc"/>
    <property type="match status" value="1"/>
</dbReference>
<dbReference type="CDD" id="cd09859">
    <property type="entry name" value="PIN_53EXO"/>
    <property type="match status" value="1"/>
</dbReference>
<dbReference type="FunFam" id="1.20.1060.10:FF:000001">
    <property type="entry name" value="DNA polymerase I"/>
    <property type="match status" value="1"/>
</dbReference>
<dbReference type="SUPFAM" id="SSF56672">
    <property type="entry name" value="DNA/RNA polymerases"/>
    <property type="match status" value="1"/>
</dbReference>
<keyword evidence="17" id="KW-0175">Coiled coil</keyword>
<feature type="domain" description="DNA-directed DNA polymerase family A palm" evidence="20">
    <location>
        <begin position="702"/>
        <end position="908"/>
    </location>
</feature>
<dbReference type="InterPro" id="IPR008918">
    <property type="entry name" value="HhH2"/>
</dbReference>
<dbReference type="Pfam" id="PF01367">
    <property type="entry name" value="5_3_exonuc"/>
    <property type="match status" value="1"/>
</dbReference>
<gene>
    <name evidence="16" type="primary">polA</name>
    <name evidence="21" type="ORF">SAMN04488087_1177</name>
</gene>
<keyword evidence="7" id="KW-0540">Nuclease</keyword>
<keyword evidence="22" id="KW-1185">Reference proteome</keyword>
<dbReference type="Gene3D" id="3.30.70.370">
    <property type="match status" value="1"/>
</dbReference>
<dbReference type="GO" id="GO:0003677">
    <property type="term" value="F:DNA binding"/>
    <property type="evidence" value="ECO:0007669"/>
    <property type="project" value="UniProtKB-UniRule"/>
</dbReference>
<dbReference type="InterPro" id="IPR036397">
    <property type="entry name" value="RNaseH_sf"/>
</dbReference>
<dbReference type="InterPro" id="IPR018320">
    <property type="entry name" value="DNA_polymerase_1"/>
</dbReference>
<keyword evidence="6 16" id="KW-0235">DNA replication</keyword>
<dbReference type="EMBL" id="FRAU01000003">
    <property type="protein sequence ID" value="SHK46750.1"/>
    <property type="molecule type" value="Genomic_DNA"/>
</dbReference>
<dbReference type="InterPro" id="IPR036279">
    <property type="entry name" value="5-3_exonuclease_C_sf"/>
</dbReference>
<dbReference type="Proteomes" id="UP000185812">
    <property type="component" value="Unassembled WGS sequence"/>
</dbReference>
<evidence type="ECO:0000256" key="5">
    <source>
        <dbReference type="ARBA" id="ARBA00022695"/>
    </source>
</evidence>
<dbReference type="Pfam" id="PF00476">
    <property type="entry name" value="DNA_pol_A"/>
    <property type="match status" value="1"/>
</dbReference>
<feature type="coiled-coil region" evidence="17">
    <location>
        <begin position="356"/>
        <end position="383"/>
    </location>
</feature>
<evidence type="ECO:0000259" key="19">
    <source>
        <dbReference type="SMART" id="SM00475"/>
    </source>
</evidence>
<keyword evidence="13 16" id="KW-0234">DNA repair</keyword>
<evidence type="ECO:0000259" key="18">
    <source>
        <dbReference type="SMART" id="SM00474"/>
    </source>
</evidence>
<keyword evidence="10 16" id="KW-0269">Exonuclease</keyword>
<evidence type="ECO:0000256" key="16">
    <source>
        <dbReference type="RuleBase" id="RU004460"/>
    </source>
</evidence>
<feature type="domain" description="3'-5' exonuclease" evidence="18">
    <location>
        <begin position="354"/>
        <end position="534"/>
    </location>
</feature>
<sequence length="945" mass="106654">MQKEDQLSLFPAPEADRPPADMQRLYLIDAMALAYRAHYVFISRPLVNTKGQNTSATYGFTISLLKLIEDHGMDYMAVVFDAGGEEGTFREAIYEEYKAHREPPPEDLLANLPWIKEIVRALDIPVIEEPGVEADDVIGTLARKAETYGVDVLIVSPDKDFLQLLSPHISLYKPSRRGETFDLITIETFRETYGLEPPQFIDVLALMGDPSDNVPGVPGIGEKTAVQLIRQYGSVENLLAHANEVKGKRAREGLLNHREDALLSKRLVTIRTDVPLSIRWETFHRARPDLPRLLQLFQELEFDSLVRRIREGGLARITNGEAALAEALEEAAAPSFDFGPYEPLEVYDPEKADYRIVRNQQQLDELIAQLDGLERLAIDTETTSTEAMWASLVGIAFSWDKGQGYYVPTPLPDGTPTEVVVKRLAPILQRAQRKVGQNLKYDLVVLARHGVEVPPPYFDTMVAHYLIAPEEPHNLDVLARQYLRYQMVSIAELIGSGRDQKSMRDVSIEEVGPYACEDTDIALQLAEVLAAELDRLGLRHIAETMEFPLIEVLADMERTGVCIDRNVLREIGAQLEAELHKLEAKIFEIAGVTFKIGSPQQLADVLFNRLGLKPRGRTSTGKLSTRESVLQELATQHPLPGLVLDWRHLAKLKSTYVDGLESLVHPETGRIHTTFNQTVTATGRLSSSNPNLQNIPVRTEMGREIRRAFVPRPGWKLLSADYVQIELRILAALSGDEALRQAFLEGQDIHTATAARVFKVPPEKVTPEQRRRAKMVNYGIPYGISAWGLAQRLRCSTREAQQLIEEYQRAFPGVTRFLHRLIETARQQGYVETLLGRRRYVPNINARNRAERSMAERIAVNMPIQGTQADMIKLAMVHIYHRLQQERRQAKMLLQVHDELVFEVPPEEVEPVRRLVEEEMKQALPLEGVPIEVDIGVGDNWLDAH</sequence>
<dbReference type="EC" id="2.7.7.7" evidence="2 15"/>
<evidence type="ECO:0000256" key="11">
    <source>
        <dbReference type="ARBA" id="ARBA00022932"/>
    </source>
</evidence>
<dbReference type="GO" id="GO:0006302">
    <property type="term" value="P:double-strand break repair"/>
    <property type="evidence" value="ECO:0007669"/>
    <property type="project" value="TreeGrafter"/>
</dbReference>
<name>A0A1M6SQ41_9BACT</name>
<dbReference type="InterPro" id="IPR001098">
    <property type="entry name" value="DNA-dir_DNA_pol_A_palm_dom"/>
</dbReference>
<dbReference type="InterPro" id="IPR043502">
    <property type="entry name" value="DNA/RNA_pol_sf"/>
</dbReference>
<evidence type="ECO:0000256" key="10">
    <source>
        <dbReference type="ARBA" id="ARBA00022839"/>
    </source>
</evidence>
<evidence type="ECO:0000256" key="12">
    <source>
        <dbReference type="ARBA" id="ARBA00023125"/>
    </source>
</evidence>
<dbReference type="SMART" id="SM00482">
    <property type="entry name" value="POLAc"/>
    <property type="match status" value="1"/>
</dbReference>
<dbReference type="InterPro" id="IPR002298">
    <property type="entry name" value="DNA_polymerase_A"/>
</dbReference>
<dbReference type="SUPFAM" id="SSF88723">
    <property type="entry name" value="PIN domain-like"/>
    <property type="match status" value="1"/>
</dbReference>
<dbReference type="AlphaFoldDB" id="A0A1M6SQ41"/>
<keyword evidence="5 16" id="KW-0548">Nucleotidyltransferase</keyword>
<proteinExistence type="inferred from homology"/>
<dbReference type="FunFam" id="1.10.150.20:FF:000002">
    <property type="entry name" value="DNA polymerase I"/>
    <property type="match status" value="1"/>
</dbReference>
<dbReference type="InterPro" id="IPR020045">
    <property type="entry name" value="DNA_polI_H3TH"/>
</dbReference>
<keyword evidence="12 16" id="KW-0238">DNA-binding</keyword>
<dbReference type="Pfam" id="PF01612">
    <property type="entry name" value="DNA_pol_A_exo1"/>
    <property type="match status" value="1"/>
</dbReference>
<keyword evidence="4 16" id="KW-0808">Transferase</keyword>
<dbReference type="PANTHER" id="PTHR10133">
    <property type="entry name" value="DNA POLYMERASE I"/>
    <property type="match status" value="1"/>
</dbReference>
<dbReference type="SUPFAM" id="SSF53098">
    <property type="entry name" value="Ribonuclease H-like"/>
    <property type="match status" value="1"/>
</dbReference>
<evidence type="ECO:0000256" key="17">
    <source>
        <dbReference type="SAM" id="Coils"/>
    </source>
</evidence>
<dbReference type="Pfam" id="PF02739">
    <property type="entry name" value="5_3_exonuc_N"/>
    <property type="match status" value="1"/>
</dbReference>
<dbReference type="CDD" id="cd06139">
    <property type="entry name" value="DNA_polA_I_Ecoli_like_exo"/>
    <property type="match status" value="1"/>
</dbReference>
<feature type="domain" description="5'-3' exonuclease" evidence="19">
    <location>
        <begin position="23"/>
        <end position="286"/>
    </location>
</feature>
<evidence type="ECO:0000256" key="13">
    <source>
        <dbReference type="ARBA" id="ARBA00023204"/>
    </source>
</evidence>
<dbReference type="InterPro" id="IPR012337">
    <property type="entry name" value="RNaseH-like_sf"/>
</dbReference>
<dbReference type="Gene3D" id="3.40.50.1010">
    <property type="entry name" value="5'-nuclease"/>
    <property type="match status" value="1"/>
</dbReference>
<keyword evidence="11 16" id="KW-0239">DNA-directed DNA polymerase</keyword>
<evidence type="ECO:0000313" key="21">
    <source>
        <dbReference type="EMBL" id="SHK46750.1"/>
    </source>
</evidence>
<comment type="similarity">
    <text evidence="1 16">Belongs to the DNA polymerase type-A family.</text>
</comment>